<keyword evidence="8" id="KW-0732">Signal</keyword>
<evidence type="ECO:0000256" key="8">
    <source>
        <dbReference type="SAM" id="SignalP"/>
    </source>
</evidence>
<dbReference type="Pfam" id="PF00395">
    <property type="entry name" value="SLH"/>
    <property type="match status" value="1"/>
</dbReference>
<evidence type="ECO:0000313" key="10">
    <source>
        <dbReference type="EMBL" id="MBP1903728.1"/>
    </source>
</evidence>
<keyword evidence="3" id="KW-0645">Protease</keyword>
<evidence type="ECO:0000313" key="11">
    <source>
        <dbReference type="Proteomes" id="UP001519272"/>
    </source>
</evidence>
<comment type="similarity">
    <text evidence="2">Belongs to the peptidase M13 family.</text>
</comment>
<keyword evidence="6" id="KW-0862">Zinc</keyword>
<comment type="caution">
    <text evidence="10">The sequence shown here is derived from an EMBL/GenBank/DDBJ whole genome shotgun (WGS) entry which is preliminary data.</text>
</comment>
<dbReference type="EMBL" id="JAGGKG010000001">
    <property type="protein sequence ID" value="MBP1903728.1"/>
    <property type="molecule type" value="Genomic_DNA"/>
</dbReference>
<dbReference type="InterPro" id="IPR042089">
    <property type="entry name" value="Peptidase_M13_dom_2"/>
</dbReference>
<feature type="domain" description="SLH" evidence="9">
    <location>
        <begin position="98"/>
        <end position="161"/>
    </location>
</feature>
<comment type="cofactor">
    <cofactor evidence="1">
        <name>Zn(2+)</name>
        <dbReference type="ChEBI" id="CHEBI:29105"/>
    </cofactor>
</comment>
<evidence type="ECO:0000256" key="7">
    <source>
        <dbReference type="ARBA" id="ARBA00023049"/>
    </source>
</evidence>
<dbReference type="SUPFAM" id="SSF55486">
    <property type="entry name" value="Metalloproteases ('zincins'), catalytic domain"/>
    <property type="match status" value="1"/>
</dbReference>
<dbReference type="Pfam" id="PF05649">
    <property type="entry name" value="Peptidase_M13_N"/>
    <property type="match status" value="1"/>
</dbReference>
<evidence type="ECO:0000256" key="2">
    <source>
        <dbReference type="ARBA" id="ARBA00007357"/>
    </source>
</evidence>
<dbReference type="PRINTS" id="PR00786">
    <property type="entry name" value="NEPRILYSIN"/>
</dbReference>
<reference evidence="10 11" key="1">
    <citation type="submission" date="2021-03" db="EMBL/GenBank/DDBJ databases">
        <title>Genomic Encyclopedia of Type Strains, Phase IV (KMG-IV): sequencing the most valuable type-strain genomes for metagenomic binning, comparative biology and taxonomic classification.</title>
        <authorList>
            <person name="Goeker M."/>
        </authorList>
    </citation>
    <scope>NUCLEOTIDE SEQUENCE [LARGE SCALE GENOMIC DNA]</scope>
    <source>
        <strain evidence="10 11">DSM 14349</strain>
    </source>
</reference>
<name>A0ABS4FMB3_9BACL</name>
<dbReference type="InterPro" id="IPR024079">
    <property type="entry name" value="MetalloPept_cat_dom_sf"/>
</dbReference>
<evidence type="ECO:0000259" key="9">
    <source>
        <dbReference type="PROSITE" id="PS51272"/>
    </source>
</evidence>
<dbReference type="Gene3D" id="3.40.390.10">
    <property type="entry name" value="Collagenase (Catalytic Domain)"/>
    <property type="match status" value="1"/>
</dbReference>
<keyword evidence="5 10" id="KW-0378">Hydrolase</keyword>
<protein>
    <submittedName>
        <fullName evidence="10">Endopeptidase</fullName>
        <ecNumber evidence="10">3.4.24.-</ecNumber>
    </submittedName>
</protein>
<dbReference type="PANTHER" id="PTHR11733">
    <property type="entry name" value="ZINC METALLOPROTEASE FAMILY M13 NEPRILYSIN-RELATED"/>
    <property type="match status" value="1"/>
</dbReference>
<dbReference type="RefSeq" id="WP_245251045.1">
    <property type="nucleotide sequence ID" value="NZ_JAGGKG010000001.1"/>
</dbReference>
<evidence type="ECO:0000256" key="6">
    <source>
        <dbReference type="ARBA" id="ARBA00022833"/>
    </source>
</evidence>
<gene>
    <name evidence="10" type="ORF">J2Z32_000340</name>
</gene>
<keyword evidence="4" id="KW-0479">Metal-binding</keyword>
<sequence length="784" mass="87616">MKKLLAFLLSSSLILTSLAPHALAKDEKSAMTRGEVASYLLNVADDYNPGVKKEDILKGDAKGHTNEESNVSRLEALIMISRAFSDLPKPQGNDARSLNANATFTDIPAWAQAEINKIAETGIVNGTGNGKLGGKEAVTQEQLTALVKRLVAIKGTNPRDDYYEFVNKKWLNESKIDAGELSNAVFNELNKQNQKRIEAIIQEVVKGEQTKGSIEQKIADFYSNARDVKHRNELGIKPIIPYLSAINEATTIKDLMNVGLKMEKEIGYGSVLSFAVMNDAKDSKANALYYAGIAIGLDKNSYVSGNANVKQAYISFLSKMYQIAGDNKETAEKKANSVYEFEKEIASATMDPQDQGDVNKYYNPVTLQEFDDLFPTLDMKDYLKQVQLDSVKKLIVMDKGQVAQLAKLLTDQHVNDFKNYMQAMLLMNSSNLLNPDLQQAASDFQATFLGIQGQKTQDEIALSLTQSVMSEYLGQMFVERHFSAEAKKDVENTVKEFIAVYKERIKALDWMSEATKEKAMLKLDKMTVKIGYPDKWNDTLKDVNIVSIKDGGSLFDNFVALRKANQKASVELLNKPVDKSAWAMSVYTVNAYYNPLNNEIVFPAGILQAPFYDINAKHETNLGAIGMVIAHEISHAFDNKGSAYDENGNAVNWWTPEDFKKFQEKTDKVIAYYNGIEVIPGVYNNGQLTVSENIADLGGMATSLQVLSKMKNPDYKAYFEGYATIWRTTMSKEAVAYYINNDTHSASKIRVNRTVSSFKEFYDTYGITEKDMMYVAPENRVSIW</sequence>
<dbReference type="EC" id="3.4.24.-" evidence="10"/>
<dbReference type="PROSITE" id="PS51272">
    <property type="entry name" value="SLH"/>
    <property type="match status" value="1"/>
</dbReference>
<keyword evidence="7" id="KW-0482">Metalloprotease</keyword>
<feature type="chain" id="PRO_5045954561" evidence="8">
    <location>
        <begin position="25"/>
        <end position="784"/>
    </location>
</feature>
<dbReference type="InterPro" id="IPR000718">
    <property type="entry name" value="Peptidase_M13"/>
</dbReference>
<dbReference type="GO" id="GO:0016787">
    <property type="term" value="F:hydrolase activity"/>
    <property type="evidence" value="ECO:0007669"/>
    <property type="project" value="UniProtKB-KW"/>
</dbReference>
<evidence type="ECO:0000256" key="3">
    <source>
        <dbReference type="ARBA" id="ARBA00022670"/>
    </source>
</evidence>
<dbReference type="PANTHER" id="PTHR11733:SF167">
    <property type="entry name" value="FI17812P1-RELATED"/>
    <property type="match status" value="1"/>
</dbReference>
<dbReference type="Pfam" id="PF01431">
    <property type="entry name" value="Peptidase_M13"/>
    <property type="match status" value="1"/>
</dbReference>
<dbReference type="CDD" id="cd08662">
    <property type="entry name" value="M13"/>
    <property type="match status" value="1"/>
</dbReference>
<dbReference type="Gene3D" id="1.10.1380.10">
    <property type="entry name" value="Neutral endopeptidase , domain2"/>
    <property type="match status" value="1"/>
</dbReference>
<dbReference type="PROSITE" id="PS51885">
    <property type="entry name" value="NEPRILYSIN"/>
    <property type="match status" value="1"/>
</dbReference>
<dbReference type="InterPro" id="IPR018497">
    <property type="entry name" value="Peptidase_M13_C"/>
</dbReference>
<feature type="signal peptide" evidence="8">
    <location>
        <begin position="1"/>
        <end position="24"/>
    </location>
</feature>
<evidence type="ECO:0000256" key="1">
    <source>
        <dbReference type="ARBA" id="ARBA00001947"/>
    </source>
</evidence>
<organism evidence="10 11">
    <name type="scientific">Paenibacillus turicensis</name>
    <dbReference type="NCBI Taxonomy" id="160487"/>
    <lineage>
        <taxon>Bacteria</taxon>
        <taxon>Bacillati</taxon>
        <taxon>Bacillota</taxon>
        <taxon>Bacilli</taxon>
        <taxon>Bacillales</taxon>
        <taxon>Paenibacillaceae</taxon>
        <taxon>Paenibacillus</taxon>
    </lineage>
</organism>
<dbReference type="Proteomes" id="UP001519272">
    <property type="component" value="Unassembled WGS sequence"/>
</dbReference>
<accession>A0ABS4FMB3</accession>
<evidence type="ECO:0000256" key="5">
    <source>
        <dbReference type="ARBA" id="ARBA00022801"/>
    </source>
</evidence>
<dbReference type="InterPro" id="IPR008753">
    <property type="entry name" value="Peptidase_M13_N"/>
</dbReference>
<evidence type="ECO:0000256" key="4">
    <source>
        <dbReference type="ARBA" id="ARBA00022723"/>
    </source>
</evidence>
<dbReference type="InterPro" id="IPR001119">
    <property type="entry name" value="SLH_dom"/>
</dbReference>
<proteinExistence type="inferred from homology"/>
<keyword evidence="11" id="KW-1185">Reference proteome</keyword>